<dbReference type="InterPro" id="IPR035396">
    <property type="entry name" value="Bac_rhamnosid6H"/>
</dbReference>
<dbReference type="SUPFAM" id="SSF48208">
    <property type="entry name" value="Six-hairpin glycosidases"/>
    <property type="match status" value="1"/>
</dbReference>
<dbReference type="GO" id="GO:0005975">
    <property type="term" value="P:carbohydrate metabolic process"/>
    <property type="evidence" value="ECO:0007669"/>
    <property type="project" value="InterPro"/>
</dbReference>
<dbReference type="Pfam" id="PF17389">
    <property type="entry name" value="Bac_rhamnosid6H"/>
    <property type="match status" value="1"/>
</dbReference>
<evidence type="ECO:0000259" key="4">
    <source>
        <dbReference type="Pfam" id="PF05592"/>
    </source>
</evidence>
<evidence type="ECO:0000259" key="6">
    <source>
        <dbReference type="Pfam" id="PF17389"/>
    </source>
</evidence>
<dbReference type="InterPro" id="IPR008928">
    <property type="entry name" value="6-hairpin_glycosidase_sf"/>
</dbReference>
<accession>A0A9D5M0S8</accession>
<dbReference type="PIRSF" id="PIRSF010631">
    <property type="entry name" value="A-rhamnsds"/>
    <property type="match status" value="1"/>
</dbReference>
<reference evidence="8" key="1">
    <citation type="submission" date="2020-10" db="EMBL/GenBank/DDBJ databases">
        <title>ChiBAC.</title>
        <authorList>
            <person name="Zenner C."/>
            <person name="Hitch T.C.A."/>
            <person name="Clavel T."/>
        </authorList>
    </citation>
    <scope>NUCLEOTIDE SEQUENCE</scope>
    <source>
        <strain evidence="8">DSM 107454</strain>
    </source>
</reference>
<evidence type="ECO:0000256" key="2">
    <source>
        <dbReference type="ARBA" id="ARBA00012652"/>
    </source>
</evidence>
<dbReference type="InterPro" id="IPR016007">
    <property type="entry name" value="Alpha_rhamnosid"/>
</dbReference>
<dbReference type="GO" id="GO:0030596">
    <property type="term" value="F:alpha-L-rhamnosidase activity"/>
    <property type="evidence" value="ECO:0007669"/>
    <property type="project" value="UniProtKB-EC"/>
</dbReference>
<sequence>MKNAQWITGKNCIAFQKKFDIGKDAVAAKLWITAMGVYEAVLNGNRVGNFVLAPGFTSYNKRHLYQEYDITPMLKEENELNVFVGDGWYRGQLTWDVNNRNLYGDRCAMIAKMEITYPDRTETIYTDESWMCGNGPVVASGIYDGEIYDARIVPMFDQPAAVLNAPKQQLVPQDGEIVCEHERIRPVKTMLTPKGEKVIDFGQNLTGYVEFKTTAKAGDRIVISHAEVLDKDGNFYTENLRGAKQLLQYTCRDGEQVYKPHFTFMGFRYIRLDECPENTEFTAIVVHSDIKRTGDFVCSNEKVNQLFHNIIWGQKGNFLDVPTDCPQRDERLGWTGDAQVFVKTASFNFNVNRFFEKWLADLSADQKEDGCVSDVVPNVLGEDHEDGSAAWGDAAVICPWQMYLTYGNKALLARQFESMKRWVEYSAKKGRTHYGDWLALDGEKGNDRGLTDKEFISSAFHIYSMGLLIKSGKVLGKDMSDYEKRCSALRDQFEEEYECKTQTEHVLALKFHLTKNPQKLAAELAQMIKENGNRLKTGFVGTPYLLHALSENGYADVAYSLLLQEEFPSWLYSVNMGATTIWEHWDGIRPDGSFWSAGMNSFNHYAYGAVADWMYEVAAGIKIDENAPAFAHIIIEPIPDARLGFVKASIDTVNGKVSSGWKWENGKITYEIEVPTTATVRLHGDEIQAGKGKHVFCYDAPVQAK</sequence>
<dbReference type="InterPro" id="IPR008902">
    <property type="entry name" value="Rhamnosid_concanavalin"/>
</dbReference>
<dbReference type="EMBL" id="JADCKB010000010">
    <property type="protein sequence ID" value="MBE5040041.1"/>
    <property type="molecule type" value="Genomic_DNA"/>
</dbReference>
<proteinExistence type="predicted"/>
<organism evidence="8 9">
    <name type="scientific">Ructibacterium gallinarum</name>
    <dbReference type="NCBI Taxonomy" id="2779355"/>
    <lineage>
        <taxon>Bacteria</taxon>
        <taxon>Bacillati</taxon>
        <taxon>Bacillota</taxon>
        <taxon>Clostridia</taxon>
        <taxon>Eubacteriales</taxon>
        <taxon>Oscillospiraceae</taxon>
        <taxon>Ructibacterium</taxon>
    </lineage>
</organism>
<feature type="domain" description="Alpha-L-rhamnosidase C-terminal" evidence="7">
    <location>
        <begin position="622"/>
        <end position="693"/>
    </location>
</feature>
<feature type="domain" description="Alpha-L-rhamnosidase six-hairpin glycosidase" evidence="6">
    <location>
        <begin position="291"/>
        <end position="616"/>
    </location>
</feature>
<dbReference type="Pfam" id="PF08531">
    <property type="entry name" value="Bac_rhamnosid_N"/>
    <property type="match status" value="1"/>
</dbReference>
<dbReference type="Gene3D" id="2.60.120.260">
    <property type="entry name" value="Galactose-binding domain-like"/>
    <property type="match status" value="2"/>
</dbReference>
<keyword evidence="9" id="KW-1185">Reference proteome</keyword>
<dbReference type="AlphaFoldDB" id="A0A9D5M0S8"/>
<evidence type="ECO:0000259" key="5">
    <source>
        <dbReference type="Pfam" id="PF08531"/>
    </source>
</evidence>
<dbReference type="InterPro" id="IPR012341">
    <property type="entry name" value="6hp_glycosidase-like_sf"/>
</dbReference>
<evidence type="ECO:0000313" key="9">
    <source>
        <dbReference type="Proteomes" id="UP000806542"/>
    </source>
</evidence>
<gene>
    <name evidence="8" type="ORF">INF28_06130</name>
</gene>
<feature type="domain" description="Alpha-L-rhamnosidase concanavalin-like" evidence="4">
    <location>
        <begin position="192"/>
        <end position="287"/>
    </location>
</feature>
<protein>
    <recommendedName>
        <fullName evidence="2">alpha-L-rhamnosidase</fullName>
        <ecNumber evidence="2">3.2.1.40</ecNumber>
    </recommendedName>
</protein>
<name>A0A9D5M0S8_9FIRM</name>
<dbReference type="EC" id="3.2.1.40" evidence="2"/>
<dbReference type="PANTHER" id="PTHR33307:SF6">
    <property type="entry name" value="ALPHA-RHAMNOSIDASE (EUROFUNG)-RELATED"/>
    <property type="match status" value="1"/>
</dbReference>
<evidence type="ECO:0000256" key="3">
    <source>
        <dbReference type="ARBA" id="ARBA00022801"/>
    </source>
</evidence>
<evidence type="ECO:0000259" key="7">
    <source>
        <dbReference type="Pfam" id="PF17390"/>
    </source>
</evidence>
<dbReference type="InterPro" id="IPR035398">
    <property type="entry name" value="Bac_rhamnosid_C"/>
</dbReference>
<keyword evidence="3 8" id="KW-0378">Hydrolase</keyword>
<dbReference type="Pfam" id="PF05592">
    <property type="entry name" value="Bac_rhamnosid"/>
    <property type="match status" value="1"/>
</dbReference>
<dbReference type="Proteomes" id="UP000806542">
    <property type="component" value="Unassembled WGS sequence"/>
</dbReference>
<feature type="domain" description="Bacterial alpha-L-rhamnosidase N-terminal" evidence="5">
    <location>
        <begin position="25"/>
        <end position="176"/>
    </location>
</feature>
<dbReference type="Pfam" id="PF17390">
    <property type="entry name" value="Bac_rhamnosid_C"/>
    <property type="match status" value="1"/>
</dbReference>
<comment type="catalytic activity">
    <reaction evidence="1">
        <text>Hydrolysis of terminal non-reducing alpha-L-rhamnose residues in alpha-L-rhamnosides.</text>
        <dbReference type="EC" id="3.2.1.40"/>
    </reaction>
</comment>
<dbReference type="InterPro" id="IPR013737">
    <property type="entry name" value="Bac_rhamnosid_N"/>
</dbReference>
<dbReference type="RefSeq" id="WP_226392590.1">
    <property type="nucleotide sequence ID" value="NZ_JADCKB010000010.1"/>
</dbReference>
<evidence type="ECO:0000313" key="8">
    <source>
        <dbReference type="EMBL" id="MBE5040041.1"/>
    </source>
</evidence>
<evidence type="ECO:0000256" key="1">
    <source>
        <dbReference type="ARBA" id="ARBA00001445"/>
    </source>
</evidence>
<comment type="caution">
    <text evidence="8">The sequence shown here is derived from an EMBL/GenBank/DDBJ whole genome shotgun (WGS) entry which is preliminary data.</text>
</comment>
<dbReference type="Gene3D" id="1.50.10.10">
    <property type="match status" value="1"/>
</dbReference>
<dbReference type="Gene3D" id="2.60.420.10">
    <property type="entry name" value="Maltose phosphorylase, domain 3"/>
    <property type="match status" value="1"/>
</dbReference>
<dbReference type="PANTHER" id="PTHR33307">
    <property type="entry name" value="ALPHA-RHAMNOSIDASE (EUROFUNG)"/>
    <property type="match status" value="1"/>
</dbReference>